<dbReference type="EMBL" id="FNUY01000001">
    <property type="protein sequence ID" value="SEF49229.1"/>
    <property type="molecule type" value="Genomic_DNA"/>
</dbReference>
<organism evidence="1 2">
    <name type="scientific">Bosea lathyri</name>
    <dbReference type="NCBI Taxonomy" id="1036778"/>
    <lineage>
        <taxon>Bacteria</taxon>
        <taxon>Pseudomonadati</taxon>
        <taxon>Pseudomonadota</taxon>
        <taxon>Alphaproteobacteria</taxon>
        <taxon>Hyphomicrobiales</taxon>
        <taxon>Boseaceae</taxon>
        <taxon>Bosea</taxon>
    </lineage>
</organism>
<protein>
    <submittedName>
        <fullName evidence="1">Uncharacterized protein</fullName>
    </submittedName>
</protein>
<dbReference type="OrthoDB" id="8021248at2"/>
<name>A0A1H5SF60_9HYPH</name>
<gene>
    <name evidence="1" type="ORF">SAMN04488115_101243</name>
</gene>
<dbReference type="RefSeq" id="WP_103870647.1">
    <property type="nucleotide sequence ID" value="NZ_FNUY01000001.1"/>
</dbReference>
<proteinExistence type="predicted"/>
<dbReference type="AlphaFoldDB" id="A0A1H5SF60"/>
<sequence length="98" mass="10561">MIGITPRLHREIAFAALVAAIFFMLGSAASAGERAIALDPPRLAQAPEPLCFCWSDGRKIAEGASACIRTTQGRRLAQCGRVINMMSWEISENPCPDS</sequence>
<reference evidence="1 2" key="1">
    <citation type="submission" date="2016-10" db="EMBL/GenBank/DDBJ databases">
        <authorList>
            <person name="de Groot N.N."/>
        </authorList>
    </citation>
    <scope>NUCLEOTIDE SEQUENCE [LARGE SCALE GENOMIC DNA]</scope>
    <source>
        <strain evidence="1 2">DSM 26656</strain>
    </source>
</reference>
<evidence type="ECO:0000313" key="1">
    <source>
        <dbReference type="EMBL" id="SEF49229.1"/>
    </source>
</evidence>
<evidence type="ECO:0000313" key="2">
    <source>
        <dbReference type="Proteomes" id="UP000236743"/>
    </source>
</evidence>
<dbReference type="Proteomes" id="UP000236743">
    <property type="component" value="Unassembled WGS sequence"/>
</dbReference>
<keyword evidence="2" id="KW-1185">Reference proteome</keyword>
<accession>A0A1H5SF60</accession>